<accession>A0A200JBQ1</accession>
<dbReference type="Proteomes" id="UP000196151">
    <property type="component" value="Chromosome"/>
</dbReference>
<keyword evidence="2" id="KW-0804">Transcription</keyword>
<dbReference type="AlphaFoldDB" id="A0A200JBQ1"/>
<dbReference type="PANTHER" id="PTHR30185">
    <property type="entry name" value="CRYPTIC BETA-GLUCOSIDE BGL OPERON ANTITERMINATOR"/>
    <property type="match status" value="1"/>
</dbReference>
<evidence type="ECO:0000259" key="3">
    <source>
        <dbReference type="Pfam" id="PF05043"/>
    </source>
</evidence>
<dbReference type="InterPro" id="IPR050661">
    <property type="entry name" value="BglG_antiterminators"/>
</dbReference>
<dbReference type="OrthoDB" id="1646817at2"/>
<evidence type="ECO:0000313" key="5">
    <source>
        <dbReference type="EMBL" id="WYJ95193.1"/>
    </source>
</evidence>
<evidence type="ECO:0000256" key="1">
    <source>
        <dbReference type="ARBA" id="ARBA00023015"/>
    </source>
</evidence>
<reference evidence="5" key="3">
    <citation type="submission" date="2024-03" db="EMBL/GenBank/DDBJ databases">
        <title>The Genome Sequence of Enterococcus sp. DIV0238c.</title>
        <authorList>
            <consortium name="The Broad Institute Genomics Platform"/>
            <consortium name="The Broad Institute Microbial Omics Core"/>
            <consortium name="The Broad Institute Genomic Center for Infectious Diseases"/>
            <person name="Earl A."/>
            <person name="Manson A."/>
            <person name="Gilmore M."/>
            <person name="Schwartman J."/>
            <person name="Shea T."/>
            <person name="Abouelleil A."/>
            <person name="Cao P."/>
            <person name="Chapman S."/>
            <person name="Cusick C."/>
            <person name="Young S."/>
            <person name="Neafsey D."/>
            <person name="Nusbaum C."/>
            <person name="Birren B."/>
        </authorList>
    </citation>
    <scope>NUCLEOTIDE SEQUENCE</scope>
    <source>
        <strain evidence="5">9D6_DIV0238</strain>
    </source>
</reference>
<gene>
    <name evidence="4" type="ORF">A5889_000131</name>
    <name evidence="5" type="ORF">A5889_002741</name>
</gene>
<sequence>MERLLSPAMHRRVLLLNLLDEPNGWVTSEELAEKIDCSKKTVMLDCQYIEDRWSDYFTLEVSRKYGIRLITSPYHSIHDIYIEIIKESNAFTLLESIFFQPNQSAAYWEEKIYLSNSSLYRLSNSILSALKDRKINMSRSPYYVYGKDERKVRYFFTSYFIEVYGTRDWPFPFDRAKIFALADKIAAKFDLELNDGQLVHLVNSIAVTIIRESQGFLIKDRRDPIHSFVKKTIDIKKYQKDVEAILKPLEIVLPENWYEDFCYSIFWWDFGWDNLQEKENILNQGNDLVDTIKNALKIEISAASRASIVNLVEHIYAKHKMFPYKKYMVYDRFLYSSKIIRQTYVVLGAVVTKALSDLEKKTNFPWESMYFNEMLHEISIRWDQLTEQSDAKRHQVSVLVLSDLGKDHAKLLGSILHDNFRDKISMTIQEYHYYDQPLQTEDNTFDLYISNYALTHITEGVNMIVEDIPSFKNIMDLRSFIDRKRLVLPKDVQYLNS</sequence>
<evidence type="ECO:0000313" key="6">
    <source>
        <dbReference type="Proteomes" id="UP000196151"/>
    </source>
</evidence>
<organism evidence="4">
    <name type="scientific">Candidatus Enterococcus dunnyi</name>
    <dbReference type="NCBI Taxonomy" id="1834192"/>
    <lineage>
        <taxon>Bacteria</taxon>
        <taxon>Bacillati</taxon>
        <taxon>Bacillota</taxon>
        <taxon>Bacilli</taxon>
        <taxon>Lactobacillales</taxon>
        <taxon>Enterococcaceae</taxon>
        <taxon>Enterococcus</taxon>
    </lineage>
</organism>
<dbReference type="InterPro" id="IPR007737">
    <property type="entry name" value="Mga_HTH"/>
</dbReference>
<evidence type="ECO:0000256" key="2">
    <source>
        <dbReference type="ARBA" id="ARBA00023163"/>
    </source>
</evidence>
<dbReference type="Pfam" id="PF05043">
    <property type="entry name" value="Mga"/>
    <property type="match status" value="1"/>
</dbReference>
<dbReference type="EMBL" id="CP147246">
    <property type="protein sequence ID" value="WYJ95193.1"/>
    <property type="molecule type" value="Genomic_DNA"/>
</dbReference>
<reference evidence="5" key="2">
    <citation type="submission" date="2017-05" db="EMBL/GenBank/DDBJ databases">
        <authorList>
            <consortium name="The Broad Institute Genomics Platform"/>
            <consortium name="The Broad Institute Genomic Center for Infectious Diseases"/>
            <person name="Earl A."/>
            <person name="Manson A."/>
            <person name="Schwartman J."/>
            <person name="Gilmore M."/>
            <person name="Abouelleil A."/>
            <person name="Cao P."/>
            <person name="Chapman S."/>
            <person name="Cusick C."/>
            <person name="Shea T."/>
            <person name="Young S."/>
            <person name="Neafsey D."/>
            <person name="Nusbaum C."/>
            <person name="Birren B."/>
        </authorList>
    </citation>
    <scope>NUCLEOTIDE SEQUENCE</scope>
    <source>
        <strain evidence="5">9D6_DIV0238</strain>
    </source>
</reference>
<feature type="domain" description="Mga helix-turn-helix" evidence="3">
    <location>
        <begin position="75"/>
        <end position="160"/>
    </location>
</feature>
<keyword evidence="6" id="KW-1185">Reference proteome</keyword>
<evidence type="ECO:0000313" key="4">
    <source>
        <dbReference type="EMBL" id="OUZ34656.1"/>
    </source>
</evidence>
<dbReference type="EMBL" id="NIBQ01000001">
    <property type="protein sequence ID" value="OUZ34656.1"/>
    <property type="molecule type" value="Genomic_DNA"/>
</dbReference>
<name>A0A200JBQ1_9ENTE</name>
<protein>
    <recommendedName>
        <fullName evidence="3">Mga helix-turn-helix domain-containing protein</fullName>
    </recommendedName>
</protein>
<dbReference type="PANTHER" id="PTHR30185:SF18">
    <property type="entry name" value="TRANSCRIPTIONAL REGULATOR MTLR"/>
    <property type="match status" value="1"/>
</dbReference>
<proteinExistence type="predicted"/>
<reference evidence="4" key="1">
    <citation type="submission" date="2017-05" db="EMBL/GenBank/DDBJ databases">
        <title>The Genome Sequence of Enterococcus sp. 9D6_DIV0238.</title>
        <authorList>
            <consortium name="The Broad Institute Genomics Platform"/>
            <consortium name="The Broad Institute Genomic Center for Infectious Diseases"/>
            <person name="Earl A."/>
            <person name="Manson A."/>
            <person name="Schwartman J."/>
            <person name="Gilmore M."/>
            <person name="Abouelleil A."/>
            <person name="Cao P."/>
            <person name="Chapman S."/>
            <person name="Cusick C."/>
            <person name="Shea T."/>
            <person name="Young S."/>
            <person name="Neafsey D."/>
            <person name="Nusbaum C."/>
            <person name="Birren B."/>
        </authorList>
    </citation>
    <scope>NUCLEOTIDE SEQUENCE [LARGE SCALE GENOMIC DNA]</scope>
    <source>
        <strain evidence="4">9D6_DIV0238</strain>
    </source>
</reference>
<dbReference type="RefSeq" id="WP_087639365.1">
    <property type="nucleotide sequence ID" value="NZ_CP147246.1"/>
</dbReference>
<keyword evidence="1" id="KW-0805">Transcription regulation</keyword>